<dbReference type="eggNOG" id="COG5279">
    <property type="taxonomic scope" value="Bacteria"/>
</dbReference>
<feature type="domain" description="Transglutaminase-like" evidence="3">
    <location>
        <begin position="305"/>
        <end position="365"/>
    </location>
</feature>
<gene>
    <name evidence="4" type="ORF">SAMN05421637_1849</name>
</gene>
<dbReference type="InterPro" id="IPR018929">
    <property type="entry name" value="DUF2510"/>
</dbReference>
<dbReference type="Gene3D" id="3.10.620.30">
    <property type="match status" value="1"/>
</dbReference>
<proteinExistence type="predicted"/>
<keyword evidence="2" id="KW-0472">Membrane</keyword>
<dbReference type="AlphaFoldDB" id="A0A1H6YZQ3"/>
<accession>A0A1H6YZQ3</accession>
<feature type="region of interest" description="Disordered" evidence="1">
    <location>
        <begin position="1"/>
        <end position="54"/>
    </location>
</feature>
<keyword evidence="5" id="KW-1185">Reference proteome</keyword>
<feature type="transmembrane region" description="Helical" evidence="2">
    <location>
        <begin position="104"/>
        <end position="124"/>
    </location>
</feature>
<dbReference type="SUPFAM" id="SSF54001">
    <property type="entry name" value="Cysteine proteinases"/>
    <property type="match status" value="1"/>
</dbReference>
<name>A0A1H6YZQ3_9MICO</name>
<dbReference type="InterPro" id="IPR002931">
    <property type="entry name" value="Transglutaminase-like"/>
</dbReference>
<dbReference type="RefSeq" id="WP_042214451.1">
    <property type="nucleotide sequence ID" value="NZ_BBLU01000006.1"/>
</dbReference>
<dbReference type="STRING" id="1043493.SAMN05421637_1849"/>
<keyword evidence="2" id="KW-1133">Transmembrane helix</keyword>
<keyword evidence="2" id="KW-0812">Transmembrane</keyword>
<evidence type="ECO:0000313" key="5">
    <source>
        <dbReference type="Proteomes" id="UP000183315"/>
    </source>
</evidence>
<dbReference type="EMBL" id="FNZI01000004">
    <property type="protein sequence ID" value="SEJ45866.1"/>
    <property type="molecule type" value="Genomic_DNA"/>
</dbReference>
<sequence>MTFTPGFGQDPGPSAPSRISDAPGADWPTGAVGAAESTDAPGIPESGWRPDPSDPDLERFWTGYRWTARVRDRATGIERVIAPPGWEPPRTGRLQRGRRRRKPASMLLTVVLVGLIALLGTSVASRLGLLPESADLTARAADLVVGATKPEPVATRYPVNGSTELVEYLAAAMVAQEESINVSYWQRTVGEEAVDDAMREALTQNPYIYARGWLSRIGMGGATIMPEYTYDYGESERRRVATASAVEVGLSASGARDATDDADKVALIHDYLVDVGSYDMAAFEAISAGDSTSALVSRSQEAYGLLVEGTAVCNGYAQAFLAMAHAVGLEAVEVTGSDTGGATGGDHAWNKVLIDGRWLLVDVTWDDVEGGPGTRDDYLLVSDSDPILLTRTTDAEWIVDENLFAYAG</sequence>
<dbReference type="Pfam" id="PF01841">
    <property type="entry name" value="Transglut_core"/>
    <property type="match status" value="1"/>
</dbReference>
<evidence type="ECO:0000259" key="3">
    <source>
        <dbReference type="SMART" id="SM00460"/>
    </source>
</evidence>
<dbReference type="OrthoDB" id="9788327at2"/>
<dbReference type="SMART" id="SM00460">
    <property type="entry name" value="TGc"/>
    <property type="match status" value="1"/>
</dbReference>
<dbReference type="Pfam" id="PF10708">
    <property type="entry name" value="DUF2510"/>
    <property type="match status" value="1"/>
</dbReference>
<organism evidence="4 5">
    <name type="scientific">Demequina mangrovi</name>
    <dbReference type="NCBI Taxonomy" id="1043493"/>
    <lineage>
        <taxon>Bacteria</taxon>
        <taxon>Bacillati</taxon>
        <taxon>Actinomycetota</taxon>
        <taxon>Actinomycetes</taxon>
        <taxon>Micrococcales</taxon>
        <taxon>Demequinaceae</taxon>
        <taxon>Demequina</taxon>
    </lineage>
</organism>
<dbReference type="InterPro" id="IPR038765">
    <property type="entry name" value="Papain-like_cys_pep_sf"/>
</dbReference>
<dbReference type="InterPro" id="IPR052557">
    <property type="entry name" value="CAP/Cytokinesis_protein"/>
</dbReference>
<dbReference type="GO" id="GO:0005737">
    <property type="term" value="C:cytoplasm"/>
    <property type="evidence" value="ECO:0007669"/>
    <property type="project" value="TreeGrafter"/>
</dbReference>
<dbReference type="PANTHER" id="PTHR46333">
    <property type="entry name" value="CYTOKINESIS PROTEIN 3"/>
    <property type="match status" value="1"/>
</dbReference>
<evidence type="ECO:0000256" key="1">
    <source>
        <dbReference type="SAM" id="MobiDB-lite"/>
    </source>
</evidence>
<protein>
    <recommendedName>
        <fullName evidence="3">Transglutaminase-like domain-containing protein</fullName>
    </recommendedName>
</protein>
<evidence type="ECO:0000313" key="4">
    <source>
        <dbReference type="EMBL" id="SEJ45866.1"/>
    </source>
</evidence>
<evidence type="ECO:0000256" key="2">
    <source>
        <dbReference type="SAM" id="Phobius"/>
    </source>
</evidence>
<dbReference type="PANTHER" id="PTHR46333:SF2">
    <property type="entry name" value="CYTOKINESIS PROTEIN 3"/>
    <property type="match status" value="1"/>
</dbReference>
<dbReference type="Proteomes" id="UP000183315">
    <property type="component" value="Unassembled WGS sequence"/>
</dbReference>
<reference evidence="5" key="1">
    <citation type="submission" date="2016-10" db="EMBL/GenBank/DDBJ databases">
        <authorList>
            <person name="Varghese N."/>
        </authorList>
    </citation>
    <scope>NUCLEOTIDE SEQUENCE [LARGE SCALE GENOMIC DNA]</scope>
    <source>
        <strain evidence="5">DSM 24868</strain>
    </source>
</reference>